<sequence length="144" mass="16694">MKWPNVNKIVSLFSRHRRKPLASEVLTSYLKQCNEPPWTSYFVKHSSVVNDQWGCSHFNWVVGDSNYHILRTGCYPFIKYHCSRRPYLDLKMEDVFFRVIKTINLDTVPGVRIGGHVSNPSHGAGSHSQRRCASVFPVQRRQGF</sequence>
<dbReference type="PANTHER" id="PTHR34651:SF1">
    <property type="entry name" value="SIMILAR TO ENSANGP00000021391"/>
    <property type="match status" value="1"/>
</dbReference>
<evidence type="ECO:0000313" key="1">
    <source>
        <dbReference type="EMBL" id="CAD7415012.1"/>
    </source>
</evidence>
<name>A0A7R9HAP4_TIMCR</name>
<dbReference type="PANTHER" id="PTHR34651">
    <property type="entry name" value="SIMILAR TO ENSANGP00000021391"/>
    <property type="match status" value="1"/>
</dbReference>
<dbReference type="AlphaFoldDB" id="A0A7R9HAP4"/>
<organism evidence="1">
    <name type="scientific">Timema cristinae</name>
    <name type="common">Walking stick</name>
    <dbReference type="NCBI Taxonomy" id="61476"/>
    <lineage>
        <taxon>Eukaryota</taxon>
        <taxon>Metazoa</taxon>
        <taxon>Ecdysozoa</taxon>
        <taxon>Arthropoda</taxon>
        <taxon>Hexapoda</taxon>
        <taxon>Insecta</taxon>
        <taxon>Pterygota</taxon>
        <taxon>Neoptera</taxon>
        <taxon>Polyneoptera</taxon>
        <taxon>Phasmatodea</taxon>
        <taxon>Timematodea</taxon>
        <taxon>Timematoidea</taxon>
        <taxon>Timematidae</taxon>
        <taxon>Timema</taxon>
    </lineage>
</organism>
<dbReference type="EMBL" id="OC325372">
    <property type="protein sequence ID" value="CAD7415012.1"/>
    <property type="molecule type" value="Genomic_DNA"/>
</dbReference>
<dbReference type="InterPro" id="IPR029245">
    <property type="entry name" value="DUF4528"/>
</dbReference>
<reference evidence="1" key="1">
    <citation type="submission" date="2020-11" db="EMBL/GenBank/DDBJ databases">
        <authorList>
            <person name="Tran Van P."/>
        </authorList>
    </citation>
    <scope>NUCLEOTIDE SEQUENCE</scope>
</reference>
<dbReference type="Pfam" id="PF15031">
    <property type="entry name" value="DUF4528"/>
    <property type="match status" value="1"/>
</dbReference>
<gene>
    <name evidence="1" type="ORF">TCEB3V08_LOCUS12292</name>
</gene>
<accession>A0A7R9HAP4</accession>
<proteinExistence type="predicted"/>
<protein>
    <submittedName>
        <fullName evidence="1">Uncharacterized protein</fullName>
    </submittedName>
</protein>